<dbReference type="EMBL" id="FNAD01000027">
    <property type="protein sequence ID" value="SDE53759.1"/>
    <property type="molecule type" value="Genomic_DNA"/>
</dbReference>
<gene>
    <name evidence="1" type="ORF">SAMN05216270_12734</name>
</gene>
<dbReference type="OrthoDB" id="4763957at2"/>
<accession>A0A1G7DQL7</accession>
<name>A0A1G7DQL7_9ACTN</name>
<dbReference type="RefSeq" id="WP_091040636.1">
    <property type="nucleotide sequence ID" value="NZ_FNAD01000027.1"/>
</dbReference>
<sequence>MNANPLIAGETPTSMPQSSKIFYGVYKAGQAYGNVITQGKVDVGDIAASTFSVGLDALSFISNPFKHLVQAGVSWLFEHISFLREPLDWVAGNPNAIEGLSTTWNNIAMALQDASGAWAAELQSAADWDGTDADAYRQSAAAFGEVINGAAEGAKWTANLITGAGVLVSITRTMFLEIISNFIAEAILWLLSALATAGFTFGATAAAAVARVVSKAVSVFGDMVRKLGELMTKLGRWVVSLRKFGTGSTGLKKSLDGATDQLLKGSGKVLMGAGDRANRSAGSLYNLSDGPLVKSWDPLKNSWKNPIDKMKTIKYTGNSVAAGENQYSQNAAEREANGGP</sequence>
<proteinExistence type="predicted"/>
<dbReference type="STRING" id="58114.SAMN05216270_12734"/>
<dbReference type="Proteomes" id="UP000198949">
    <property type="component" value="Unassembled WGS sequence"/>
</dbReference>
<evidence type="ECO:0000313" key="2">
    <source>
        <dbReference type="Proteomes" id="UP000198949"/>
    </source>
</evidence>
<organism evidence="1 2">
    <name type="scientific">Glycomyces harbinensis</name>
    <dbReference type="NCBI Taxonomy" id="58114"/>
    <lineage>
        <taxon>Bacteria</taxon>
        <taxon>Bacillati</taxon>
        <taxon>Actinomycetota</taxon>
        <taxon>Actinomycetes</taxon>
        <taxon>Glycomycetales</taxon>
        <taxon>Glycomycetaceae</taxon>
        <taxon>Glycomyces</taxon>
    </lineage>
</organism>
<reference evidence="2" key="1">
    <citation type="submission" date="2016-10" db="EMBL/GenBank/DDBJ databases">
        <authorList>
            <person name="Varghese N."/>
            <person name="Submissions S."/>
        </authorList>
    </citation>
    <scope>NUCLEOTIDE SEQUENCE [LARGE SCALE GENOMIC DNA]</scope>
    <source>
        <strain evidence="2">CGMCC 4.3516</strain>
    </source>
</reference>
<protein>
    <recommendedName>
        <fullName evidence="3">PPE family protein</fullName>
    </recommendedName>
</protein>
<dbReference type="AlphaFoldDB" id="A0A1G7DQL7"/>
<evidence type="ECO:0000313" key="1">
    <source>
        <dbReference type="EMBL" id="SDE53759.1"/>
    </source>
</evidence>
<keyword evidence="2" id="KW-1185">Reference proteome</keyword>
<evidence type="ECO:0008006" key="3">
    <source>
        <dbReference type="Google" id="ProtNLM"/>
    </source>
</evidence>